<keyword evidence="4" id="KW-1185">Reference proteome</keyword>
<protein>
    <submittedName>
        <fullName evidence="3">Uncharacterized protein</fullName>
    </submittedName>
</protein>
<name>A0A0D6MP50_9PROT</name>
<evidence type="ECO:0000256" key="2">
    <source>
        <dbReference type="SAM" id="Phobius"/>
    </source>
</evidence>
<keyword evidence="2" id="KW-0472">Membrane</keyword>
<feature type="transmembrane region" description="Helical" evidence="2">
    <location>
        <begin position="12"/>
        <end position="33"/>
    </location>
</feature>
<sequence>MCGREPGSECVFTIGAVGTGVVLAVLVGLFFWLDDRVENKLDENEAKPDPEADAEFEHTMQDIEKE</sequence>
<accession>A0A0D6MP50</accession>
<evidence type="ECO:0000256" key="1">
    <source>
        <dbReference type="SAM" id="MobiDB-lite"/>
    </source>
</evidence>
<dbReference type="AlphaFoldDB" id="A0A0D6MP50"/>
<keyword evidence="2" id="KW-0812">Transmembrane</keyword>
<reference evidence="3 4" key="1">
    <citation type="submission" date="2012-10" db="EMBL/GenBank/DDBJ databases">
        <title>Genome sequencing of Tanticharoenia sakaeratensis NBRC 103193.</title>
        <authorList>
            <person name="Azuma Y."/>
            <person name="Hadano H."/>
            <person name="Hirakawa H."/>
            <person name="Matsushita K."/>
        </authorList>
    </citation>
    <scope>NUCLEOTIDE SEQUENCE [LARGE SCALE GENOMIC DNA]</scope>
    <source>
        <strain evidence="3 4">NBRC 103193</strain>
    </source>
</reference>
<feature type="region of interest" description="Disordered" evidence="1">
    <location>
        <begin position="42"/>
        <end position="66"/>
    </location>
</feature>
<evidence type="ECO:0000313" key="4">
    <source>
        <dbReference type="Proteomes" id="UP000032679"/>
    </source>
</evidence>
<gene>
    <name evidence="3" type="ORF">Tasa_048_074</name>
</gene>
<organism evidence="3 4">
    <name type="scientific">Tanticharoenia sakaeratensis NBRC 103193</name>
    <dbReference type="NCBI Taxonomy" id="1231623"/>
    <lineage>
        <taxon>Bacteria</taxon>
        <taxon>Pseudomonadati</taxon>
        <taxon>Pseudomonadota</taxon>
        <taxon>Alphaproteobacteria</taxon>
        <taxon>Acetobacterales</taxon>
        <taxon>Acetobacteraceae</taxon>
        <taxon>Tanticharoenia</taxon>
    </lineage>
</organism>
<comment type="caution">
    <text evidence="3">The sequence shown here is derived from an EMBL/GenBank/DDBJ whole genome shotgun (WGS) entry which is preliminary data.</text>
</comment>
<evidence type="ECO:0000313" key="3">
    <source>
        <dbReference type="EMBL" id="GAN55449.1"/>
    </source>
</evidence>
<proteinExistence type="predicted"/>
<dbReference type="EMBL" id="BALE01000048">
    <property type="protein sequence ID" value="GAN55449.1"/>
    <property type="molecule type" value="Genomic_DNA"/>
</dbReference>
<dbReference type="Proteomes" id="UP000032679">
    <property type="component" value="Unassembled WGS sequence"/>
</dbReference>
<keyword evidence="2" id="KW-1133">Transmembrane helix</keyword>